<dbReference type="EMBL" id="SNRW01007942">
    <property type="protein sequence ID" value="KAA6380370.1"/>
    <property type="molecule type" value="Genomic_DNA"/>
</dbReference>
<accession>A0A5J4VCW3</accession>
<proteinExistence type="predicted"/>
<name>A0A5J4VCW3_9EUKA</name>
<organism evidence="2 3">
    <name type="scientific">Streblomastix strix</name>
    <dbReference type="NCBI Taxonomy" id="222440"/>
    <lineage>
        <taxon>Eukaryota</taxon>
        <taxon>Metamonada</taxon>
        <taxon>Preaxostyla</taxon>
        <taxon>Oxymonadida</taxon>
        <taxon>Streblomastigidae</taxon>
        <taxon>Streblomastix</taxon>
    </lineage>
</organism>
<gene>
    <name evidence="2" type="ORF">EZS28_024104</name>
</gene>
<reference evidence="2 3" key="1">
    <citation type="submission" date="2019-03" db="EMBL/GenBank/DDBJ databases">
        <title>Single cell metagenomics reveals metabolic interactions within the superorganism composed of flagellate Streblomastix strix and complex community of Bacteroidetes bacteria on its surface.</title>
        <authorList>
            <person name="Treitli S.C."/>
            <person name="Kolisko M."/>
            <person name="Husnik F."/>
            <person name="Keeling P."/>
            <person name="Hampl V."/>
        </authorList>
    </citation>
    <scope>NUCLEOTIDE SEQUENCE [LARGE SCALE GENOMIC DNA]</scope>
    <source>
        <strain evidence="2">ST1C</strain>
    </source>
</reference>
<evidence type="ECO:0000313" key="3">
    <source>
        <dbReference type="Proteomes" id="UP000324800"/>
    </source>
</evidence>
<evidence type="ECO:0000313" key="2">
    <source>
        <dbReference type="EMBL" id="KAA6380370.1"/>
    </source>
</evidence>
<protein>
    <submittedName>
        <fullName evidence="2">Uncharacterized protein</fullName>
    </submittedName>
</protein>
<sequence length="224" mass="25642">METAIISNEVQSEQVEQQIEKRSVGRPKKYFNDEDRKEAIRKQQLATKRSTSLIIITLVETANLFLIASAFDVINGFVKDKMTQITSPRQLSIPTIIEEDSPFEKNEDEHMLKESTHFILSVPQLIRVVEYTFDVNEQQVQLNEDVSTCCTRFMNDGTITLTEIRIGNVNIHALDENKVNLLRDTYKLCLQKVRKITSILDLSEISSRVMQAVSQVLLAVLNKI</sequence>
<keyword evidence="1" id="KW-0472">Membrane</keyword>
<dbReference type="Proteomes" id="UP000324800">
    <property type="component" value="Unassembled WGS sequence"/>
</dbReference>
<comment type="caution">
    <text evidence="2">The sequence shown here is derived from an EMBL/GenBank/DDBJ whole genome shotgun (WGS) entry which is preliminary data.</text>
</comment>
<dbReference type="AlphaFoldDB" id="A0A5J4VCW3"/>
<keyword evidence="1" id="KW-0812">Transmembrane</keyword>
<evidence type="ECO:0000256" key="1">
    <source>
        <dbReference type="SAM" id="Phobius"/>
    </source>
</evidence>
<keyword evidence="1" id="KW-1133">Transmembrane helix</keyword>
<feature type="transmembrane region" description="Helical" evidence="1">
    <location>
        <begin position="51"/>
        <end position="71"/>
    </location>
</feature>